<dbReference type="AlphaFoldDB" id="A0A0X8FEL5"/>
<dbReference type="Proteomes" id="UP001069145">
    <property type="component" value="Unassembled WGS sequence"/>
</dbReference>
<protein>
    <recommendedName>
        <fullName evidence="3 5">GTP cyclohydrolase 1 type 2 homolog</fullName>
    </recommendedName>
</protein>
<evidence type="ECO:0000256" key="4">
    <source>
        <dbReference type="ARBA" id="ARBA00022723"/>
    </source>
</evidence>
<evidence type="ECO:0000313" key="8">
    <source>
        <dbReference type="EMBL" id="QPS00955.1"/>
    </source>
</evidence>
<dbReference type="InterPro" id="IPR002678">
    <property type="entry name" value="DUF34/NIF3"/>
</dbReference>
<dbReference type="Proteomes" id="UP000594771">
    <property type="component" value="Chromosome"/>
</dbReference>
<dbReference type="NCBIfam" id="TIGR00486">
    <property type="entry name" value="YbgI_SA1388"/>
    <property type="match status" value="1"/>
</dbReference>
<evidence type="ECO:0000313" key="7">
    <source>
        <dbReference type="EMBL" id="MCY3052648.1"/>
    </source>
</evidence>
<dbReference type="EMBL" id="JAOTML010000001">
    <property type="protein sequence ID" value="MCY3052648.1"/>
    <property type="molecule type" value="Genomic_DNA"/>
</dbReference>
<dbReference type="PANTHER" id="PTHR13799:SF14">
    <property type="entry name" value="GTP CYCLOHYDROLASE 1 TYPE 2 HOMOLOG"/>
    <property type="match status" value="1"/>
</dbReference>
<evidence type="ECO:0000256" key="2">
    <source>
        <dbReference type="ARBA" id="ARBA00011643"/>
    </source>
</evidence>
<feature type="binding site" evidence="6">
    <location>
        <position position="334"/>
    </location>
    <ligand>
        <name>a divalent metal cation</name>
        <dbReference type="ChEBI" id="CHEBI:60240"/>
        <label>1</label>
    </ligand>
</feature>
<dbReference type="GeneID" id="35768037"/>
<dbReference type="InterPro" id="IPR015867">
    <property type="entry name" value="N-reg_PII/ATP_PRibTrfase_C"/>
</dbReference>
<feature type="binding site" evidence="6">
    <location>
        <position position="337"/>
    </location>
    <ligand>
        <name>a divalent metal cation</name>
        <dbReference type="ChEBI" id="CHEBI:60240"/>
        <label>1</label>
    </ligand>
</feature>
<feature type="binding site" evidence="6">
    <location>
        <position position="68"/>
    </location>
    <ligand>
        <name>a divalent metal cation</name>
        <dbReference type="ChEBI" id="CHEBI:60240"/>
        <label>1</label>
    </ligand>
</feature>
<reference evidence="7" key="2">
    <citation type="submission" date="2022-09" db="EMBL/GenBank/DDBJ databases">
        <title>Aerococcus urinae taxonomy study.</title>
        <authorList>
            <person name="Christensen J."/>
            <person name="Senneby E."/>
        </authorList>
    </citation>
    <scope>NUCLEOTIDE SEQUENCE</scope>
    <source>
        <strain evidence="7">NLD-066-U95</strain>
    </source>
</reference>
<dbReference type="RefSeq" id="WP_060778182.1">
    <property type="nucleotide sequence ID" value="NZ_CAJHLF010000002.1"/>
</dbReference>
<sequence>MTNKVTVSDLVQYFENRFPTVYALEGDPIGLHFGSLDQEVKRILVTLDVRPEVVEEAIAKQVDFIFSHHPVIFRPAKRLSEDDPQQAMYAKLIRHQIAVYSAHTNLDSSQPGMNDWLAERYGIEKAEVFAAHYQGKNYRLVTFLPKESLPAFKEALSAYPLSVIGNYQHCFFQWTGQGSFIPIDGAQPRIGELNQVTELKEVALSLTVKEREKEKVCDLVKKYHPYEEPVIEVYEKKNDYQSIGMGRIGKLKEKIPFKDYVEKIKAVSHLEGIRFVTKDDKALVHRVAVLGGAGSSYYQAAKAAGADVFITADADYHTAHDIYESGLSLIDPGHHMEAICIPYVLEELTQWSQANLSELAVFPSEVNTDPFHFL</sequence>
<dbReference type="OrthoDB" id="9792792at2"/>
<comment type="similarity">
    <text evidence="1 5">Belongs to the GTP cyclohydrolase I type 2/NIF3 family.</text>
</comment>
<dbReference type="FunFam" id="3.40.1390.30:FF:000001">
    <property type="entry name" value="GTP cyclohydrolase 1 type 2"/>
    <property type="match status" value="1"/>
</dbReference>
<dbReference type="Gene3D" id="3.30.70.120">
    <property type="match status" value="1"/>
</dbReference>
<dbReference type="GO" id="GO:0005737">
    <property type="term" value="C:cytoplasm"/>
    <property type="evidence" value="ECO:0007669"/>
    <property type="project" value="TreeGrafter"/>
</dbReference>
<evidence type="ECO:0000313" key="9">
    <source>
        <dbReference type="Proteomes" id="UP000594771"/>
    </source>
</evidence>
<dbReference type="EMBL" id="CP065662">
    <property type="protein sequence ID" value="QPS00955.1"/>
    <property type="molecule type" value="Genomic_DNA"/>
</dbReference>
<feature type="binding site" evidence="6">
    <location>
        <position position="107"/>
    </location>
    <ligand>
        <name>a divalent metal cation</name>
        <dbReference type="ChEBI" id="CHEBI:60240"/>
        <label>1</label>
    </ligand>
</feature>
<dbReference type="PANTHER" id="PTHR13799">
    <property type="entry name" value="NGG1 INTERACTING FACTOR 3"/>
    <property type="match status" value="1"/>
</dbReference>
<evidence type="ECO:0000256" key="1">
    <source>
        <dbReference type="ARBA" id="ARBA00006964"/>
    </source>
</evidence>
<name>A0A0X8FEL5_9LACT</name>
<keyword evidence="10" id="KW-1185">Reference proteome</keyword>
<feature type="binding site" evidence="6">
    <location>
        <position position="69"/>
    </location>
    <ligand>
        <name>a divalent metal cation</name>
        <dbReference type="ChEBI" id="CHEBI:60240"/>
        <label>1</label>
    </ligand>
</feature>
<evidence type="ECO:0000256" key="3">
    <source>
        <dbReference type="ARBA" id="ARBA00022112"/>
    </source>
</evidence>
<dbReference type="SUPFAM" id="SSF102705">
    <property type="entry name" value="NIF3 (NGG1p interacting factor 3)-like"/>
    <property type="match status" value="1"/>
</dbReference>
<reference evidence="8 9" key="1">
    <citation type="submission" date="2020-12" db="EMBL/GenBank/DDBJ databases">
        <title>FDA dAtabase for Regulatory Grade micrObial Sequences (FDA-ARGOS): Supporting development and validation of Infectious Disease Dx tests.</title>
        <authorList>
            <person name="Sproer C."/>
            <person name="Gronow S."/>
            <person name="Severitt S."/>
            <person name="Schroder I."/>
            <person name="Tallon L."/>
            <person name="Sadzewicz L."/>
            <person name="Zhao X."/>
            <person name="Boylan J."/>
            <person name="Ott S."/>
            <person name="Bowen H."/>
            <person name="Vavikolanu K."/>
            <person name="Mehta A."/>
            <person name="Aluvathingal J."/>
            <person name="Nadendla S."/>
            <person name="Lowell S."/>
            <person name="Myers T."/>
            <person name="Yan Y."/>
            <person name="Sichtig H."/>
        </authorList>
    </citation>
    <scope>NUCLEOTIDE SEQUENCE [LARGE SCALE GENOMIC DNA]</scope>
    <source>
        <strain evidence="8 9">FDAARGOS_911</strain>
    </source>
</reference>
<evidence type="ECO:0000313" key="10">
    <source>
        <dbReference type="Proteomes" id="UP001069145"/>
    </source>
</evidence>
<accession>A0A0X8FEL5</accession>
<keyword evidence="4 5" id="KW-0479">Metal-binding</keyword>
<dbReference type="PIRSF" id="PIRSF037489">
    <property type="entry name" value="UCP037489_NIF3_YqfO"/>
    <property type="match status" value="1"/>
</dbReference>
<dbReference type="GO" id="GO:0046872">
    <property type="term" value="F:metal ion binding"/>
    <property type="evidence" value="ECO:0007669"/>
    <property type="project" value="UniProtKB-UniRule"/>
</dbReference>
<dbReference type="InterPro" id="IPR036069">
    <property type="entry name" value="DUF34/NIF3_sf"/>
</dbReference>
<comment type="subunit">
    <text evidence="2">Homohexamer.</text>
</comment>
<evidence type="ECO:0000256" key="6">
    <source>
        <dbReference type="PIRSR" id="PIRSR602678-1"/>
    </source>
</evidence>
<proteinExistence type="inferred from homology"/>
<dbReference type="Pfam" id="PF01784">
    <property type="entry name" value="DUF34_NIF3"/>
    <property type="match status" value="1"/>
</dbReference>
<dbReference type="InterPro" id="IPR017221">
    <property type="entry name" value="DUF34/NIF3_bac"/>
</dbReference>
<evidence type="ECO:0000256" key="5">
    <source>
        <dbReference type="PIRNR" id="PIRNR037489"/>
    </source>
</evidence>
<dbReference type="Gene3D" id="3.40.1390.30">
    <property type="entry name" value="NIF3 (NGG1p interacting factor 3)-like"/>
    <property type="match status" value="1"/>
</dbReference>
<gene>
    <name evidence="8" type="ORF">I6G68_06055</name>
    <name evidence="7" type="ORF">ODY43_01330</name>
</gene>
<dbReference type="KEGG" id="aun:AWM73_04000"/>
<organism evidence="8 9">
    <name type="scientific">Aerococcus urinae</name>
    <dbReference type="NCBI Taxonomy" id="1376"/>
    <lineage>
        <taxon>Bacteria</taxon>
        <taxon>Bacillati</taxon>
        <taxon>Bacillota</taxon>
        <taxon>Bacilli</taxon>
        <taxon>Lactobacillales</taxon>
        <taxon>Aerococcaceae</taxon>
        <taxon>Aerococcus</taxon>
    </lineage>
</organism>